<reference evidence="1 2" key="1">
    <citation type="submission" date="2024-09" db="EMBL/GenBank/DDBJ databases">
        <authorList>
            <person name="Sun Q."/>
            <person name="Mori K."/>
        </authorList>
    </citation>
    <scope>NUCLEOTIDE SEQUENCE [LARGE SCALE GENOMIC DNA]</scope>
    <source>
        <strain evidence="1 2">CCM 7759</strain>
    </source>
</reference>
<dbReference type="RefSeq" id="WP_377470476.1">
    <property type="nucleotide sequence ID" value="NZ_JBHLWN010000046.1"/>
</dbReference>
<dbReference type="InterPro" id="IPR010349">
    <property type="entry name" value="Asparaginase_II"/>
</dbReference>
<dbReference type="Proteomes" id="UP001589776">
    <property type="component" value="Unassembled WGS sequence"/>
</dbReference>
<dbReference type="PANTHER" id="PTHR42110:SF1">
    <property type="entry name" value="L-ASPARAGINASE, PUTATIVE (AFU_ORTHOLOGUE AFUA_3G11890)-RELATED"/>
    <property type="match status" value="1"/>
</dbReference>
<proteinExistence type="predicted"/>
<name>A0ABV6DKM3_9BACL</name>
<dbReference type="Pfam" id="PF06089">
    <property type="entry name" value="Asparaginase_II"/>
    <property type="match status" value="1"/>
</dbReference>
<protein>
    <submittedName>
        <fullName evidence="1">Asparaginase</fullName>
    </submittedName>
</protein>
<accession>A0ABV6DKM3</accession>
<dbReference type="PANTHER" id="PTHR42110">
    <property type="entry name" value="L-ASPARAGINASE, PUTATIVE (AFU_ORTHOLOGUE AFUA_3G11890)-RELATED"/>
    <property type="match status" value="1"/>
</dbReference>
<dbReference type="EMBL" id="JBHLWN010000046">
    <property type="protein sequence ID" value="MFC0213205.1"/>
    <property type="molecule type" value="Genomic_DNA"/>
</dbReference>
<evidence type="ECO:0000313" key="1">
    <source>
        <dbReference type="EMBL" id="MFC0213205.1"/>
    </source>
</evidence>
<organism evidence="1 2">
    <name type="scientific">Paenibacillus chartarius</name>
    <dbReference type="NCBI Taxonomy" id="747481"/>
    <lineage>
        <taxon>Bacteria</taxon>
        <taxon>Bacillati</taxon>
        <taxon>Bacillota</taxon>
        <taxon>Bacilli</taxon>
        <taxon>Bacillales</taxon>
        <taxon>Paenibacillaceae</taxon>
        <taxon>Paenibacillus</taxon>
    </lineage>
</organism>
<evidence type="ECO:0000313" key="2">
    <source>
        <dbReference type="Proteomes" id="UP001589776"/>
    </source>
</evidence>
<comment type="caution">
    <text evidence="1">The sequence shown here is derived from an EMBL/GenBank/DDBJ whole genome shotgun (WGS) entry which is preliminary data.</text>
</comment>
<sequence length="336" mass="35278">MSQPSVPLVRVTRGPLTECFHHGHIAVVDTAGTVLHQAGDPHFVTFARSAAKPLQALPVIESGAADAFGLTGEEIALLCASHNGEELHTSTAAAILGKIGLSELNLRCGAHLPFHRPTASAMRERGEAPTSLHNNCSGKHAGMLALAVRLGAPTEDYLSLEHPAQQRMLEAVSGMSGVPESSIAIGVDGCGVPVFGLPLSALAAAYARLGCPESLAPQRRAACSRVTTAMAAHPEYVAGDDRFDTRLMRVSQGRVLGKMGAEGVFAMSVPERGLGIAVKIEDGAKRALYPAAAEALRQLGLLDADQLSALSSYHRPLQRNWQGTEVGAIVPDFRLV</sequence>
<gene>
    <name evidence="1" type="ORF">ACFFK0_12185</name>
</gene>
<keyword evidence="2" id="KW-1185">Reference proteome</keyword>